<dbReference type="InterPro" id="IPR003737">
    <property type="entry name" value="GlcNAc_PI_deacetylase-related"/>
</dbReference>
<organism evidence="4 5">
    <name type="scientific">Saccharopolyspora erythraea (strain ATCC 11635 / DSM 40517 / JCM 4748 / NBRC 13426 / NCIMB 8594 / NRRL 2338)</name>
    <dbReference type="NCBI Taxonomy" id="405948"/>
    <lineage>
        <taxon>Bacteria</taxon>
        <taxon>Bacillati</taxon>
        <taxon>Actinomycetota</taxon>
        <taxon>Actinomycetes</taxon>
        <taxon>Pseudonocardiales</taxon>
        <taxon>Pseudonocardiaceae</taxon>
        <taxon>Saccharopolyspora</taxon>
    </lineage>
</organism>
<dbReference type="Gene3D" id="3.40.50.10320">
    <property type="entry name" value="LmbE-like"/>
    <property type="match status" value="1"/>
</dbReference>
<name>A4FEY7_SACEN</name>
<dbReference type="AlphaFoldDB" id="A4FEY7"/>
<dbReference type="GO" id="GO:0016137">
    <property type="term" value="P:glycoside metabolic process"/>
    <property type="evidence" value="ECO:0007669"/>
    <property type="project" value="UniProtKB-ARBA"/>
</dbReference>
<dbReference type="InterPro" id="IPR013783">
    <property type="entry name" value="Ig-like_fold"/>
</dbReference>
<keyword evidence="3" id="KW-0732">Signal</keyword>
<dbReference type="Gene3D" id="2.60.40.10">
    <property type="entry name" value="Immunoglobulins"/>
    <property type="match status" value="1"/>
</dbReference>
<proteinExistence type="predicted"/>
<sequence>MRAAGFGTVLLLATTAVAAGGPAHAAGPAPAAATRASGPAAEADLGVLFVGAHPDDEASLLSTFGLWGHEHGVRSGVVTITRGEGGGNAVGPEEGPALGLLREAEERRAVAGAGVTDVYNLDEPDLYYTVSAPLTARAWGHDDVLGKLVRVVRQTRPGVVVTMDPAPAPGNHGNHQYAARLALEAYRLAADPAAFPEQIDREGLGPWSVRRVLSNAAGADEELRGPDCESRTAQAGSPGPEYFVWGGRRAPGGITWEQRERLSEREYATQGWASRPNVPEDPAEIGCDHLTELANRAPHVPGARGPEAPLVGALLPAPGGLPLGTAVSATAERPHVIAGERFGVRVGLSAGERALPGGTVTLELPPGWQVEGDGSFAALPPGASAGVEFTVTVPVDQRAGRVALPVRVLSGGEQGTAELRLDVVPPVVAEQSPLPAVADFQRWTVEQGLPALRDALAPVWTIPAGGAREVPVVIRNHARSPQSGVVRVEPPEGFAVGDPERWFDALAPGATESVAFDVRSTDPHAPTGMRGGDHPYALTAQPDGGPAARSEPALEVVPAAAVPATTAPPAVDGRAGAEEYPGPALELSARWEGDECASRDDCSATAKLARHGDVLHVLVDVVDDVRGRALAARDCKRHWRTDAVEIAIDPKGGSENTSSTFKLAVLPRTEAGPPCHFRDADNHQGPGAETAPGVRIASVERDGGYTVEAAIPLSALPGSADPARMGLDLLVYDSDTDDLTGQTRIGWSAWGGVQGDPYRWGRVVLEGLPGGEPVPAPEPRLPLDALASVASPGSLAQSVRLGTAPGGARPAGDFAARLVDARTAHGEVHAKLTVNTPGTVHVFVLDPAGVVVADQVVPVEPGERQVVLAVPHGSGSRVLAGFTTPDGATAASAADVR</sequence>
<dbReference type="GO" id="GO:0016811">
    <property type="term" value="F:hydrolase activity, acting on carbon-nitrogen (but not peptide) bonds, in linear amides"/>
    <property type="evidence" value="ECO:0007669"/>
    <property type="project" value="TreeGrafter"/>
</dbReference>
<dbReference type="PANTHER" id="PTHR12993:SF11">
    <property type="entry name" value="N-ACETYLGLUCOSAMINYL-PHOSPHATIDYLINOSITOL DE-N-ACETYLASE"/>
    <property type="match status" value="1"/>
</dbReference>
<dbReference type="GO" id="GO:0030246">
    <property type="term" value="F:carbohydrate binding"/>
    <property type="evidence" value="ECO:0007669"/>
    <property type="project" value="InterPro"/>
</dbReference>
<dbReference type="InterPro" id="IPR018905">
    <property type="entry name" value="A-galactase_NEW3"/>
</dbReference>
<dbReference type="EMBL" id="AM420293">
    <property type="protein sequence ID" value="CAM02612.1"/>
    <property type="molecule type" value="Genomic_DNA"/>
</dbReference>
<dbReference type="CAZy" id="CBM9">
    <property type="family name" value="Carbohydrate-Binding Module Family 9"/>
</dbReference>
<dbReference type="CDD" id="cd09619">
    <property type="entry name" value="CBM9_like_4"/>
    <property type="match status" value="1"/>
</dbReference>
<feature type="signal peptide" evidence="3">
    <location>
        <begin position="1"/>
        <end position="25"/>
    </location>
</feature>
<evidence type="ECO:0000256" key="3">
    <source>
        <dbReference type="SAM" id="SignalP"/>
    </source>
</evidence>
<gene>
    <name evidence="4" type="ordered locus">SACE_3337</name>
</gene>
<dbReference type="HOGENOM" id="CLU_015187_0_0_11"/>
<dbReference type="KEGG" id="sen:SACE_3337"/>
<feature type="region of interest" description="Disordered" evidence="2">
    <location>
        <begin position="219"/>
        <end position="242"/>
    </location>
</feature>
<feature type="compositionally biased region" description="Basic and acidic residues" evidence="2">
    <location>
        <begin position="221"/>
        <end position="230"/>
    </location>
</feature>
<dbReference type="InterPro" id="IPR024078">
    <property type="entry name" value="LmbE-like_dom_sf"/>
</dbReference>
<dbReference type="GO" id="GO:0004553">
    <property type="term" value="F:hydrolase activity, hydrolyzing O-glycosyl compounds"/>
    <property type="evidence" value="ECO:0007669"/>
    <property type="project" value="InterPro"/>
</dbReference>
<keyword evidence="5" id="KW-1185">Reference proteome</keyword>
<dbReference type="SUPFAM" id="SSF49344">
    <property type="entry name" value="CBD9-like"/>
    <property type="match status" value="1"/>
</dbReference>
<reference evidence="4 5" key="1">
    <citation type="journal article" date="2007" name="Nat. Biotechnol.">
        <title>Complete genome sequence of the erythromycin-producing bacterium Saccharopolyspora erythraea NRRL23338.</title>
        <authorList>
            <person name="Oliynyk M."/>
            <person name="Samborskyy M."/>
            <person name="Lester J.B."/>
            <person name="Mironenko T."/>
            <person name="Scott N."/>
            <person name="Dickens S."/>
            <person name="Haydock S.F."/>
            <person name="Leadlay P.F."/>
        </authorList>
    </citation>
    <scope>NUCLEOTIDE SEQUENCE [LARGE SCALE GENOMIC DNA]</scope>
    <source>
        <strain evidence="5">ATCC 11635 / DSM 40517 / JCM 4748 / NBRC 13426 / NCIMB 8594 / NRRL 2338</strain>
    </source>
</reference>
<dbReference type="Pfam" id="PF10633">
    <property type="entry name" value="NPCBM_assoc"/>
    <property type="match status" value="1"/>
</dbReference>
<feature type="chain" id="PRO_5011934169" evidence="3">
    <location>
        <begin position="26"/>
        <end position="897"/>
    </location>
</feature>
<evidence type="ECO:0000256" key="1">
    <source>
        <dbReference type="ARBA" id="ARBA00022833"/>
    </source>
</evidence>
<dbReference type="Pfam" id="PF06452">
    <property type="entry name" value="CBM9_1"/>
    <property type="match status" value="1"/>
</dbReference>
<dbReference type="STRING" id="405948.SACE_3337"/>
<dbReference type="RefSeq" id="WP_011874002.1">
    <property type="nucleotide sequence ID" value="NC_009142.1"/>
</dbReference>
<dbReference type="GO" id="GO:0016052">
    <property type="term" value="P:carbohydrate catabolic process"/>
    <property type="evidence" value="ECO:0007669"/>
    <property type="project" value="InterPro"/>
</dbReference>
<evidence type="ECO:0000313" key="4">
    <source>
        <dbReference type="EMBL" id="CAM02612.1"/>
    </source>
</evidence>
<protein>
    <submittedName>
        <fullName evidence="4">Uncharacterized protein</fullName>
    </submittedName>
</protein>
<dbReference type="eggNOG" id="COG1470">
    <property type="taxonomic scope" value="Bacteria"/>
</dbReference>
<dbReference type="SUPFAM" id="SSF102588">
    <property type="entry name" value="LmbE-like"/>
    <property type="match status" value="1"/>
</dbReference>
<evidence type="ECO:0000313" key="5">
    <source>
        <dbReference type="Proteomes" id="UP000006728"/>
    </source>
</evidence>
<dbReference type="InterPro" id="IPR010502">
    <property type="entry name" value="Carb-bd_dom_fam9"/>
</dbReference>
<dbReference type="eggNOG" id="COG2120">
    <property type="taxonomic scope" value="Bacteria"/>
</dbReference>
<evidence type="ECO:0000256" key="2">
    <source>
        <dbReference type="SAM" id="MobiDB-lite"/>
    </source>
</evidence>
<accession>A4FEY7</accession>
<dbReference type="PANTHER" id="PTHR12993">
    <property type="entry name" value="N-ACETYLGLUCOSAMINYL-PHOSPHATIDYLINOSITOL DE-N-ACETYLASE-RELATED"/>
    <property type="match status" value="1"/>
</dbReference>
<keyword evidence="1" id="KW-0862">Zinc</keyword>
<dbReference type="Pfam" id="PF02585">
    <property type="entry name" value="PIG-L"/>
    <property type="match status" value="1"/>
</dbReference>
<dbReference type="Proteomes" id="UP000006728">
    <property type="component" value="Chromosome"/>
</dbReference>
<dbReference type="Gene3D" id="2.60.40.1190">
    <property type="match status" value="1"/>
</dbReference>